<gene>
    <name evidence="2" type="ORF">SAMN05444394_1225</name>
</gene>
<sequence>MTKSIVMRAFALILVLFSFKISNAQSVSSSLLYQKLQQIKETRRVLYVAAHPDDENTRLISYLSNGENLQVAYLSMTRGDGGQNLIGKELGVELGQIRTQELLQARKTDGGRQYFSRAIDFGYTKTPNETFQNWERKEVLSDVVWVIRNFQPDIIITRFNTIPGGGNHGQHTTSAILAGEALSIAGDPTVFPEQLQYVDPWKPKRVFWNTYNFRGEFEKVEGEQYFEFPTGDYNPLLGETYSQIAADSRTMHKSQGFGSTPRNGGALDHIQFVAGEPAENSAFDGVINRWETLPGGQEIEALIDQALASFDFKNPQNNLDKLLAIKKKLTGLSDPAIWVKEKLKSIDELIISSLGIEAEWIVNQELGYPGEEITTTLEVTNPSDGHLKVLSFENIAGVNRIDKNLDYNVLMEVDQQIVLPSDVPLSQPYWLKEPTDGALYEVKNQLDIGKPFDDNQLQGILTLEYKGNPISISLPLTYKYNSRVDGEVNQPFTVVPKIDLSVSKENVILVDGVDQDFSVTVHFSDELEEGELTFENLEKSQYSITSVETNELNKEKVYQVLFTLGSNQKLTVTANYVTESGEVYNQTTNRISYSHIPNLTYFSPSSINLIKADWEISGDKIGYIEGAGDDVPSVLSSLGYQVATIGSTDYSLDYLSQFKAVVVGIRAYNTNTDLIENQKILMDYVAQGGNVIVQYNTTGGLLSEDMGPYPFQLSRDRVTVENSPFKADWSHPILAGPNKIEEADFEGWVQERGLYFVTDISEQYSTPLQFQDPDEPFMNGSLIYAEYGKGHYVYTGISFFRELPAGVPGAIKLFINLIEQ</sequence>
<proteinExistence type="predicted"/>
<dbReference type="OrthoDB" id="9759749at2"/>
<dbReference type="InterPro" id="IPR003737">
    <property type="entry name" value="GlcNAc_PI_deacetylase-related"/>
</dbReference>
<organism evidence="2 3">
    <name type="scientific">Algoriphagus halophilus</name>
    <dbReference type="NCBI Taxonomy" id="226505"/>
    <lineage>
        <taxon>Bacteria</taxon>
        <taxon>Pseudomonadati</taxon>
        <taxon>Bacteroidota</taxon>
        <taxon>Cytophagia</taxon>
        <taxon>Cytophagales</taxon>
        <taxon>Cyclobacteriaceae</taxon>
        <taxon>Algoriphagus</taxon>
    </lineage>
</organism>
<dbReference type="PANTHER" id="PTHR12993">
    <property type="entry name" value="N-ACETYLGLUCOSAMINYL-PHOSPHATIDYLINOSITOL DE-N-ACETYLASE-RELATED"/>
    <property type="match status" value="1"/>
</dbReference>
<name>A0A1N6DPA4_9BACT</name>
<protein>
    <submittedName>
        <fullName evidence="2">GlcNAc-PI de-N-acetylase</fullName>
    </submittedName>
</protein>
<dbReference type="SUPFAM" id="SSF52317">
    <property type="entry name" value="Class I glutamine amidotransferase-like"/>
    <property type="match status" value="1"/>
</dbReference>
<dbReference type="AlphaFoldDB" id="A0A1N6DPA4"/>
<feature type="chain" id="PRO_5012658562" evidence="1">
    <location>
        <begin position="25"/>
        <end position="820"/>
    </location>
</feature>
<accession>A0A1N6DPA4</accession>
<dbReference type="Proteomes" id="UP000185221">
    <property type="component" value="Unassembled WGS sequence"/>
</dbReference>
<dbReference type="STRING" id="226505.SAMN05444394_1225"/>
<keyword evidence="1" id="KW-0732">Signal</keyword>
<dbReference type="SUPFAM" id="SSF102588">
    <property type="entry name" value="LmbE-like"/>
    <property type="match status" value="1"/>
</dbReference>
<evidence type="ECO:0000313" key="3">
    <source>
        <dbReference type="Proteomes" id="UP000185221"/>
    </source>
</evidence>
<keyword evidence="3" id="KW-1185">Reference proteome</keyword>
<dbReference type="Gene3D" id="3.40.50.10320">
    <property type="entry name" value="LmbE-like"/>
    <property type="match status" value="1"/>
</dbReference>
<dbReference type="EMBL" id="FSRC01000001">
    <property type="protein sequence ID" value="SIN72638.1"/>
    <property type="molecule type" value="Genomic_DNA"/>
</dbReference>
<feature type="signal peptide" evidence="1">
    <location>
        <begin position="1"/>
        <end position="24"/>
    </location>
</feature>
<reference evidence="3" key="1">
    <citation type="submission" date="2016-11" db="EMBL/GenBank/DDBJ databases">
        <authorList>
            <person name="Varghese N."/>
            <person name="Submissions S."/>
        </authorList>
    </citation>
    <scope>NUCLEOTIDE SEQUENCE [LARGE SCALE GENOMIC DNA]</scope>
    <source>
        <strain evidence="3">DSM 15292</strain>
    </source>
</reference>
<dbReference type="InterPro" id="IPR029062">
    <property type="entry name" value="Class_I_gatase-like"/>
</dbReference>
<dbReference type="PANTHER" id="PTHR12993:SF11">
    <property type="entry name" value="N-ACETYLGLUCOSAMINYL-PHOSPHATIDYLINOSITOL DE-N-ACETYLASE"/>
    <property type="match status" value="1"/>
</dbReference>
<dbReference type="InterPro" id="IPR024078">
    <property type="entry name" value="LmbE-like_dom_sf"/>
</dbReference>
<dbReference type="GO" id="GO:0016811">
    <property type="term" value="F:hydrolase activity, acting on carbon-nitrogen (but not peptide) bonds, in linear amides"/>
    <property type="evidence" value="ECO:0007669"/>
    <property type="project" value="TreeGrafter"/>
</dbReference>
<evidence type="ECO:0000256" key="1">
    <source>
        <dbReference type="SAM" id="SignalP"/>
    </source>
</evidence>
<dbReference type="Pfam" id="PF02585">
    <property type="entry name" value="PIG-L"/>
    <property type="match status" value="1"/>
</dbReference>
<evidence type="ECO:0000313" key="2">
    <source>
        <dbReference type="EMBL" id="SIN72638.1"/>
    </source>
</evidence>